<gene>
    <name evidence="12" type="ORF">J6I44_13480</name>
</gene>
<evidence type="ECO:0000313" key="13">
    <source>
        <dbReference type="Proteomes" id="UP001207918"/>
    </source>
</evidence>
<dbReference type="InterPro" id="IPR006260">
    <property type="entry name" value="TonB/TolA_C"/>
</dbReference>
<dbReference type="PANTHER" id="PTHR33446:SF2">
    <property type="entry name" value="PROTEIN TONB"/>
    <property type="match status" value="1"/>
</dbReference>
<evidence type="ECO:0000256" key="5">
    <source>
        <dbReference type="ARBA" id="ARBA00022519"/>
    </source>
</evidence>
<evidence type="ECO:0000256" key="7">
    <source>
        <dbReference type="ARBA" id="ARBA00022927"/>
    </source>
</evidence>
<evidence type="ECO:0000256" key="6">
    <source>
        <dbReference type="ARBA" id="ARBA00022692"/>
    </source>
</evidence>
<keyword evidence="6 10" id="KW-0812">Transmembrane</keyword>
<dbReference type="PANTHER" id="PTHR33446">
    <property type="entry name" value="PROTEIN TONB-RELATED"/>
    <property type="match status" value="1"/>
</dbReference>
<keyword evidence="4" id="KW-1003">Cell membrane</keyword>
<evidence type="ECO:0000259" key="11">
    <source>
        <dbReference type="PROSITE" id="PS52015"/>
    </source>
</evidence>
<organism evidence="12 13">
    <name type="scientific">Fodinibius salsisoli</name>
    <dbReference type="NCBI Taxonomy" id="2820877"/>
    <lineage>
        <taxon>Bacteria</taxon>
        <taxon>Pseudomonadati</taxon>
        <taxon>Balneolota</taxon>
        <taxon>Balneolia</taxon>
        <taxon>Balneolales</taxon>
        <taxon>Balneolaceae</taxon>
        <taxon>Fodinibius</taxon>
    </lineage>
</organism>
<keyword evidence="5" id="KW-0997">Cell inner membrane</keyword>
<evidence type="ECO:0000256" key="4">
    <source>
        <dbReference type="ARBA" id="ARBA00022475"/>
    </source>
</evidence>
<dbReference type="RefSeq" id="WP_265766663.1">
    <property type="nucleotide sequence ID" value="NZ_JAGGJA010000008.1"/>
</dbReference>
<keyword evidence="3" id="KW-0813">Transport</keyword>
<name>A0ABT3PPS8_9BACT</name>
<reference evidence="12 13" key="1">
    <citation type="submission" date="2021-03" db="EMBL/GenBank/DDBJ databases">
        <title>Aliifodinibius sp. nov., a new bacterium isolated from saline soil.</title>
        <authorList>
            <person name="Galisteo C."/>
            <person name="De La Haba R."/>
            <person name="Sanchez-Porro C."/>
            <person name="Ventosa A."/>
        </authorList>
    </citation>
    <scope>NUCLEOTIDE SEQUENCE [LARGE SCALE GENOMIC DNA]</scope>
    <source>
        <strain evidence="12 13">1BSP15-2V2</strain>
    </source>
</reference>
<evidence type="ECO:0000313" key="12">
    <source>
        <dbReference type="EMBL" id="MCW9707874.1"/>
    </source>
</evidence>
<keyword evidence="9 10" id="KW-0472">Membrane</keyword>
<feature type="transmembrane region" description="Helical" evidence="10">
    <location>
        <begin position="15"/>
        <end position="34"/>
    </location>
</feature>
<dbReference type="EMBL" id="JAGGJA010000008">
    <property type="protein sequence ID" value="MCW9707874.1"/>
    <property type="molecule type" value="Genomic_DNA"/>
</dbReference>
<keyword evidence="13" id="KW-1185">Reference proteome</keyword>
<proteinExistence type="inferred from homology"/>
<evidence type="ECO:0000256" key="3">
    <source>
        <dbReference type="ARBA" id="ARBA00022448"/>
    </source>
</evidence>
<keyword evidence="7" id="KW-0653">Protein transport</keyword>
<dbReference type="PROSITE" id="PS52015">
    <property type="entry name" value="TONB_CTD"/>
    <property type="match status" value="1"/>
</dbReference>
<dbReference type="NCBIfam" id="TIGR01352">
    <property type="entry name" value="tonB_Cterm"/>
    <property type="match status" value="1"/>
</dbReference>
<comment type="subcellular location">
    <subcellularLocation>
        <location evidence="1">Cell inner membrane</location>
        <topology evidence="1">Single-pass membrane protein</topology>
        <orientation evidence="1">Periplasmic side</orientation>
    </subcellularLocation>
</comment>
<sequence>MRSERKKPTSDLRKYYTVFLQLGIIAVLLLFIVAMKMEFVSEQKEVDLVEEQEVVEMEEVIQTKQKKTPPPPPKPQVPVEVPNDEIIEDQEINLDADMNFNEPLDMPPPPKEAEEEEEEDFFVAVEQMPELIGGLGELQGKIEYPERAKRAGIDGRVIIQFIVTEQGNVEDPRVIRGIGGGCDKEALRVVKQAKFKPGRQRGKPVRVQYSLPIIFRLQN</sequence>
<accession>A0ABT3PPS8</accession>
<dbReference type="Proteomes" id="UP001207918">
    <property type="component" value="Unassembled WGS sequence"/>
</dbReference>
<dbReference type="Pfam" id="PF03544">
    <property type="entry name" value="TonB_C"/>
    <property type="match status" value="1"/>
</dbReference>
<evidence type="ECO:0000256" key="1">
    <source>
        <dbReference type="ARBA" id="ARBA00004383"/>
    </source>
</evidence>
<dbReference type="Gene3D" id="3.30.1150.10">
    <property type="match status" value="1"/>
</dbReference>
<evidence type="ECO:0000256" key="8">
    <source>
        <dbReference type="ARBA" id="ARBA00022989"/>
    </source>
</evidence>
<comment type="caution">
    <text evidence="12">The sequence shown here is derived from an EMBL/GenBank/DDBJ whole genome shotgun (WGS) entry which is preliminary data.</text>
</comment>
<keyword evidence="8 10" id="KW-1133">Transmembrane helix</keyword>
<protein>
    <submittedName>
        <fullName evidence="12">Energy transducer TonB</fullName>
    </submittedName>
</protein>
<evidence type="ECO:0000256" key="9">
    <source>
        <dbReference type="ARBA" id="ARBA00023136"/>
    </source>
</evidence>
<dbReference type="InterPro" id="IPR037682">
    <property type="entry name" value="TonB_C"/>
</dbReference>
<dbReference type="PRINTS" id="PR01374">
    <property type="entry name" value="TONBPROTEIN"/>
</dbReference>
<dbReference type="InterPro" id="IPR051045">
    <property type="entry name" value="TonB-dependent_transducer"/>
</dbReference>
<dbReference type="InterPro" id="IPR003538">
    <property type="entry name" value="TonB"/>
</dbReference>
<feature type="domain" description="TonB C-terminal" evidence="11">
    <location>
        <begin position="129"/>
        <end position="219"/>
    </location>
</feature>
<dbReference type="SUPFAM" id="SSF74653">
    <property type="entry name" value="TolA/TonB C-terminal domain"/>
    <property type="match status" value="1"/>
</dbReference>
<comment type="similarity">
    <text evidence="2">Belongs to the TonB family.</text>
</comment>
<evidence type="ECO:0000256" key="10">
    <source>
        <dbReference type="SAM" id="Phobius"/>
    </source>
</evidence>
<evidence type="ECO:0000256" key="2">
    <source>
        <dbReference type="ARBA" id="ARBA00006555"/>
    </source>
</evidence>